<sequence length="576" mass="66297">MSIIIFLLLWPFCVALTVPTSRRILEHQYKELHRSVLNRPDINFFSMELVNHVKKYWMMSETGNPQFVLACSPICSASGLICKVFVALSIYQLVKQIDEISYFADGKSDYKWSINVILTMQSMGTIVGSIAPIFRCITTATYFNLSTEWTINHLNMFSVEKHWTQRLQRWKRSKVRSHIPGRHCKRVFHDLKSMILNLCIALQITIVVLCKTICLIPRSLMILLSSCCYFCNSLFKRFKASNSNNRSGIEEYTCYVLQIEEEAKLSNRMLRNILRSITKLVHESEKEHPRNLLKFLEKSTGFNGVVEFDNDQVPPLDPEETHNCWSLVVTTLAAIALALPNIANGHVKSLLASLGEGLQFVRHIEETLNANADLEKPRRTARRIWTEVEVFSSWLQIDLQEKARKRKTSKEILQWLGDEAVKIVIKFKRSKKRRLDDSLYKFIAASSMYRISQTILLRCNEQENWPTDKELFEWISTIIADLLCACFTNIPRVITMRCHDDAIEKRGESIRIAAQLLGKSKRIMNILEECQLPDLDQESMAYIDMWQALPKSQIPNGNASSTTSSSSNESLIVTII</sequence>
<proteinExistence type="predicted"/>
<accession>A0AA38TYW2</accession>
<reference evidence="3" key="1">
    <citation type="submission" date="2023-03" db="EMBL/GenBank/DDBJ databases">
        <title>Chromosome-scale reference genome and RAD-based genetic map of yellow starthistle (Centaurea solstitialis) reveal putative structural variation and QTLs associated with invader traits.</title>
        <authorList>
            <person name="Reatini B."/>
            <person name="Cang F.A."/>
            <person name="Jiang Q."/>
            <person name="Mckibben M.T.W."/>
            <person name="Barker M.S."/>
            <person name="Rieseberg L.H."/>
            <person name="Dlugosch K.M."/>
        </authorList>
    </citation>
    <scope>NUCLEOTIDE SEQUENCE</scope>
    <source>
        <strain evidence="3">CAN-66</strain>
        <tissue evidence="3">Leaf</tissue>
    </source>
</reference>
<name>A0AA38TYW2_9ASTR</name>
<evidence type="ECO:0000313" key="3">
    <source>
        <dbReference type="EMBL" id="KAJ9559313.1"/>
    </source>
</evidence>
<dbReference type="PANTHER" id="PTHR35307">
    <property type="entry name" value="PROTEIN, PUTATIVE-RELATED"/>
    <property type="match status" value="1"/>
</dbReference>
<keyword evidence="4" id="KW-1185">Reference proteome</keyword>
<dbReference type="AlphaFoldDB" id="A0AA38TYW2"/>
<evidence type="ECO:0000256" key="1">
    <source>
        <dbReference type="SAM" id="MobiDB-lite"/>
    </source>
</evidence>
<protein>
    <submittedName>
        <fullName evidence="3">Uncharacterized protein</fullName>
    </submittedName>
</protein>
<comment type="caution">
    <text evidence="3">The sequence shown here is derived from an EMBL/GenBank/DDBJ whole genome shotgun (WGS) entry which is preliminary data.</text>
</comment>
<evidence type="ECO:0000313" key="4">
    <source>
        <dbReference type="Proteomes" id="UP001172457"/>
    </source>
</evidence>
<keyword evidence="2" id="KW-0732">Signal</keyword>
<organism evidence="3 4">
    <name type="scientific">Centaurea solstitialis</name>
    <name type="common">yellow star-thistle</name>
    <dbReference type="NCBI Taxonomy" id="347529"/>
    <lineage>
        <taxon>Eukaryota</taxon>
        <taxon>Viridiplantae</taxon>
        <taxon>Streptophyta</taxon>
        <taxon>Embryophyta</taxon>
        <taxon>Tracheophyta</taxon>
        <taxon>Spermatophyta</taxon>
        <taxon>Magnoliopsida</taxon>
        <taxon>eudicotyledons</taxon>
        <taxon>Gunneridae</taxon>
        <taxon>Pentapetalae</taxon>
        <taxon>asterids</taxon>
        <taxon>campanulids</taxon>
        <taxon>Asterales</taxon>
        <taxon>Asteraceae</taxon>
        <taxon>Carduoideae</taxon>
        <taxon>Cardueae</taxon>
        <taxon>Centaureinae</taxon>
        <taxon>Centaurea</taxon>
    </lineage>
</organism>
<gene>
    <name evidence="3" type="ORF">OSB04_013927</name>
</gene>
<feature type="region of interest" description="Disordered" evidence="1">
    <location>
        <begin position="555"/>
        <end position="576"/>
    </location>
</feature>
<evidence type="ECO:0000256" key="2">
    <source>
        <dbReference type="SAM" id="SignalP"/>
    </source>
</evidence>
<feature type="chain" id="PRO_5041228779" evidence="2">
    <location>
        <begin position="16"/>
        <end position="576"/>
    </location>
</feature>
<dbReference type="EMBL" id="JARYMX010000003">
    <property type="protein sequence ID" value="KAJ9559313.1"/>
    <property type="molecule type" value="Genomic_DNA"/>
</dbReference>
<dbReference type="PANTHER" id="PTHR35307:SF9">
    <property type="entry name" value="TRANSMEMBRANE PROTEIN"/>
    <property type="match status" value="1"/>
</dbReference>
<dbReference type="Proteomes" id="UP001172457">
    <property type="component" value="Chromosome 3"/>
</dbReference>
<feature type="signal peptide" evidence="2">
    <location>
        <begin position="1"/>
        <end position="15"/>
    </location>
</feature>